<dbReference type="InterPro" id="IPR006175">
    <property type="entry name" value="YjgF/YER057c/UK114"/>
</dbReference>
<dbReference type="GO" id="GO:0005829">
    <property type="term" value="C:cytosol"/>
    <property type="evidence" value="ECO:0007669"/>
    <property type="project" value="TreeGrafter"/>
</dbReference>
<dbReference type="Pfam" id="PF01042">
    <property type="entry name" value="Ribonuc_L-PSP"/>
    <property type="match status" value="1"/>
</dbReference>
<dbReference type="EMBL" id="NEVM01000001">
    <property type="protein sequence ID" value="OZI38084.1"/>
    <property type="molecule type" value="Genomic_DNA"/>
</dbReference>
<organism evidence="2 3">
    <name type="scientific">Bordetella genomosp. 10</name>
    <dbReference type="NCBI Taxonomy" id="1416804"/>
    <lineage>
        <taxon>Bacteria</taxon>
        <taxon>Pseudomonadati</taxon>
        <taxon>Pseudomonadota</taxon>
        <taxon>Betaproteobacteria</taxon>
        <taxon>Burkholderiales</taxon>
        <taxon>Alcaligenaceae</taxon>
        <taxon>Bordetella</taxon>
    </lineage>
</organism>
<comment type="similarity">
    <text evidence="1">Belongs to the RutC family.</text>
</comment>
<dbReference type="GO" id="GO:0019239">
    <property type="term" value="F:deaminase activity"/>
    <property type="evidence" value="ECO:0007669"/>
    <property type="project" value="TreeGrafter"/>
</dbReference>
<dbReference type="OrthoDB" id="9808943at2"/>
<protein>
    <submittedName>
        <fullName evidence="2">RidA family protein</fullName>
    </submittedName>
</protein>
<dbReference type="SUPFAM" id="SSF55298">
    <property type="entry name" value="YjgF-like"/>
    <property type="match status" value="1"/>
</dbReference>
<dbReference type="InterPro" id="IPR035959">
    <property type="entry name" value="RutC-like_sf"/>
</dbReference>
<comment type="caution">
    <text evidence="2">The sequence shown here is derived from an EMBL/GenBank/DDBJ whole genome shotgun (WGS) entry which is preliminary data.</text>
</comment>
<accession>A0A261SKZ4</accession>
<proteinExistence type="inferred from homology"/>
<dbReference type="PANTHER" id="PTHR11803">
    <property type="entry name" value="2-IMINOBUTANOATE/2-IMINOPROPANOATE DEAMINASE RIDA"/>
    <property type="match status" value="1"/>
</dbReference>
<evidence type="ECO:0000313" key="3">
    <source>
        <dbReference type="Proteomes" id="UP000216020"/>
    </source>
</evidence>
<keyword evidence="3" id="KW-1185">Reference proteome</keyword>
<sequence length="133" mass="14057">MHPNIEPIIPAGSSPKSTFSPAVRAGGFIYVSGMTAMDENRQIVGEGDIAAQARFIYTKIAKVLAAAGADMGHVVETVDYVTTFEGYEKTAGVRREVFGNGPFPAATGVKVSELVRPAALIEIRAIAYLGERG</sequence>
<dbReference type="AlphaFoldDB" id="A0A261SKZ4"/>
<dbReference type="RefSeq" id="WP_094852183.1">
    <property type="nucleotide sequence ID" value="NZ_NEVM01000001.1"/>
</dbReference>
<evidence type="ECO:0000256" key="1">
    <source>
        <dbReference type="ARBA" id="ARBA00010552"/>
    </source>
</evidence>
<evidence type="ECO:0000313" key="2">
    <source>
        <dbReference type="EMBL" id="OZI38084.1"/>
    </source>
</evidence>
<gene>
    <name evidence="2" type="ORF">CAL29_06995</name>
</gene>
<reference evidence="3" key="1">
    <citation type="submission" date="2017-05" db="EMBL/GenBank/DDBJ databases">
        <title>Complete and WGS of Bordetella genogroups.</title>
        <authorList>
            <person name="Spilker T."/>
            <person name="Lipuma J."/>
        </authorList>
    </citation>
    <scope>NUCLEOTIDE SEQUENCE [LARGE SCALE GENOMIC DNA]</scope>
    <source>
        <strain evidence="3">AU16122</strain>
    </source>
</reference>
<dbReference type="Proteomes" id="UP000216020">
    <property type="component" value="Unassembled WGS sequence"/>
</dbReference>
<dbReference type="PANTHER" id="PTHR11803:SF58">
    <property type="entry name" value="PROTEIN HMF1-RELATED"/>
    <property type="match status" value="1"/>
</dbReference>
<dbReference type="CDD" id="cd00448">
    <property type="entry name" value="YjgF_YER057c_UK114_family"/>
    <property type="match status" value="1"/>
</dbReference>
<name>A0A261SKZ4_9BORD</name>
<dbReference type="Gene3D" id="3.30.1330.40">
    <property type="entry name" value="RutC-like"/>
    <property type="match status" value="1"/>
</dbReference>